<dbReference type="PANTHER" id="PTHR23422">
    <property type="entry name" value="DIPEPTIDYL PEPTIDASE III-RELATED"/>
    <property type="match status" value="1"/>
</dbReference>
<evidence type="ECO:0000256" key="1">
    <source>
        <dbReference type="ARBA" id="ARBA00022723"/>
    </source>
</evidence>
<dbReference type="AlphaFoldDB" id="A0A5N5X2L8"/>
<accession>A0A5N5X2L8</accession>
<reference evidence="3 4" key="1">
    <citation type="submission" date="2019-04" db="EMBL/GenBank/DDBJ databases">
        <title>Friends and foes A comparative genomics study of 23 Aspergillus species from section Flavi.</title>
        <authorList>
            <consortium name="DOE Joint Genome Institute"/>
            <person name="Kjaerbolling I."/>
            <person name="Vesth T."/>
            <person name="Frisvad J.C."/>
            <person name="Nybo J.L."/>
            <person name="Theobald S."/>
            <person name="Kildgaard S."/>
            <person name="Isbrandt T."/>
            <person name="Kuo A."/>
            <person name="Sato A."/>
            <person name="Lyhne E.K."/>
            <person name="Kogle M.E."/>
            <person name="Wiebenga A."/>
            <person name="Kun R.S."/>
            <person name="Lubbers R.J."/>
            <person name="Makela M.R."/>
            <person name="Barry K."/>
            <person name="Chovatia M."/>
            <person name="Clum A."/>
            <person name="Daum C."/>
            <person name="Haridas S."/>
            <person name="He G."/>
            <person name="LaButti K."/>
            <person name="Lipzen A."/>
            <person name="Mondo S."/>
            <person name="Riley R."/>
            <person name="Salamov A."/>
            <person name="Simmons B.A."/>
            <person name="Magnuson J.K."/>
            <person name="Henrissat B."/>
            <person name="Mortensen U.H."/>
            <person name="Larsen T.O."/>
            <person name="Devries R.P."/>
            <person name="Grigoriev I.V."/>
            <person name="Machida M."/>
            <person name="Baker S.E."/>
            <person name="Andersen M.R."/>
        </authorList>
    </citation>
    <scope>NUCLEOTIDE SEQUENCE [LARGE SCALE GENOMIC DNA]</scope>
    <source>
        <strain evidence="3 4">CBS 151.66</strain>
    </source>
</reference>
<evidence type="ECO:0000256" key="2">
    <source>
        <dbReference type="ARBA" id="ARBA00022801"/>
    </source>
</evidence>
<keyword evidence="2" id="KW-0378">Hydrolase</keyword>
<evidence type="ECO:0000313" key="4">
    <source>
        <dbReference type="Proteomes" id="UP000326565"/>
    </source>
</evidence>
<organism evidence="3 4">
    <name type="scientific">Aspergillus leporis</name>
    <dbReference type="NCBI Taxonomy" id="41062"/>
    <lineage>
        <taxon>Eukaryota</taxon>
        <taxon>Fungi</taxon>
        <taxon>Dikarya</taxon>
        <taxon>Ascomycota</taxon>
        <taxon>Pezizomycotina</taxon>
        <taxon>Eurotiomycetes</taxon>
        <taxon>Eurotiomycetidae</taxon>
        <taxon>Eurotiales</taxon>
        <taxon>Aspergillaceae</taxon>
        <taxon>Aspergillus</taxon>
        <taxon>Aspergillus subgen. Circumdati</taxon>
    </lineage>
</organism>
<evidence type="ECO:0000313" key="3">
    <source>
        <dbReference type="EMBL" id="KAB8074869.1"/>
    </source>
</evidence>
<dbReference type="GO" id="GO:0008239">
    <property type="term" value="F:dipeptidyl-peptidase activity"/>
    <property type="evidence" value="ECO:0007669"/>
    <property type="project" value="TreeGrafter"/>
</dbReference>
<protein>
    <submittedName>
        <fullName evidence="3">Peptidase family M49-domain-containing protein</fullName>
    </submittedName>
</protein>
<name>A0A5N5X2L8_9EURO</name>
<dbReference type="Gene3D" id="3.30.540.30">
    <property type="match status" value="2"/>
</dbReference>
<keyword evidence="1" id="KW-0479">Metal-binding</keyword>
<dbReference type="GO" id="GO:0005737">
    <property type="term" value="C:cytoplasm"/>
    <property type="evidence" value="ECO:0007669"/>
    <property type="project" value="TreeGrafter"/>
</dbReference>
<proteinExistence type="predicted"/>
<dbReference type="PANTHER" id="PTHR23422:SF11">
    <property type="entry name" value="DIPEPTIDYL PEPTIDASE 3"/>
    <property type="match status" value="1"/>
</dbReference>
<dbReference type="GO" id="GO:0046872">
    <property type="term" value="F:metal ion binding"/>
    <property type="evidence" value="ECO:0007669"/>
    <property type="project" value="UniProtKB-KW"/>
</dbReference>
<dbReference type="EMBL" id="ML732203">
    <property type="protein sequence ID" value="KAB8074869.1"/>
    <property type="molecule type" value="Genomic_DNA"/>
</dbReference>
<keyword evidence="4" id="KW-1185">Reference proteome</keyword>
<dbReference type="Proteomes" id="UP000326565">
    <property type="component" value="Unassembled WGS sequence"/>
</dbReference>
<sequence>MDRVLVSGAATHQLAVKELFVSLTQHEKLYAHYLSWAAWHGSRITLRQTSLEATGIFDFILELHKGCEQDRVIYYELDPFLEFLRIAPVEHRELFTKGKGDRKVVPEVSAVALQKMASVSPEAATALEKRIDLLLSVPPFSLGFPGRNNRSNYYLGEEQITKGDISTIARVMGRHSMEPENTRVYKSMDGTRSTFVILQASAQPTTTTTQLDGNGFEATIRVDFRTGSLKAYRKSQQKWVKDILPRAEHILGFVEPYRDPYGVRAEFEATVCISVPDETVKVKALTVPGENDGKGPFKSSLFQAPDFTAVHCSDIRETCSSNNIIFANCMNANNNPSHPCHYVHPSEVKGLRSCNHIIRFIVTAIHELLGHGTGNLLTETSSGTFNFDRVNLPINPLTGQAIKAWYKPGQTWTSVFEKLATSVEGYRAMLISYYLADDREVLSIFGYDDTSIISADGLIYYVYLHIGASFAILKHLLLEGDGVIGVMQVEHNTLANTIHIRVDRSNITSHAKRSLSRMLYRIPVWQCIADVKACRESYEPLSAVVVSQPNTFLKEKGEVELRVNEESNEGIIQSFVERNV</sequence>
<gene>
    <name evidence="3" type="ORF">BDV29DRAFT_190687</name>
</gene>
<dbReference type="OrthoDB" id="4694525at2759"/>
<dbReference type="Pfam" id="PF03571">
    <property type="entry name" value="Peptidase_M49"/>
    <property type="match status" value="2"/>
</dbReference>
<dbReference type="InterPro" id="IPR039461">
    <property type="entry name" value="Peptidase_M49"/>
</dbReference>